<dbReference type="AlphaFoldDB" id="A0A0C3D983"/>
<gene>
    <name evidence="1" type="ORF">OIDMADRAFT_140397</name>
</gene>
<sequence length="140" mass="15382">MATRANTTHSSSLLNQRQYETVAVGVTGQSTRTMKGKAVREREREVTIMIYVQMDNLPAINQLKTSSIDLRIIDNQEPGQGTDRQPETHRNAIGRDCGVLALARYVSPGIPNAPLAVSSFLAPWAGVRRNNAVRKTRVPG</sequence>
<reference evidence="2" key="2">
    <citation type="submission" date="2015-01" db="EMBL/GenBank/DDBJ databases">
        <title>Evolutionary Origins and Diversification of the Mycorrhizal Mutualists.</title>
        <authorList>
            <consortium name="DOE Joint Genome Institute"/>
            <consortium name="Mycorrhizal Genomics Consortium"/>
            <person name="Kohler A."/>
            <person name="Kuo A."/>
            <person name="Nagy L.G."/>
            <person name="Floudas D."/>
            <person name="Copeland A."/>
            <person name="Barry K.W."/>
            <person name="Cichocki N."/>
            <person name="Veneault-Fourrey C."/>
            <person name="LaButti K."/>
            <person name="Lindquist E.A."/>
            <person name="Lipzen A."/>
            <person name="Lundell T."/>
            <person name="Morin E."/>
            <person name="Murat C."/>
            <person name="Riley R."/>
            <person name="Ohm R."/>
            <person name="Sun H."/>
            <person name="Tunlid A."/>
            <person name="Henrissat B."/>
            <person name="Grigoriev I.V."/>
            <person name="Hibbett D.S."/>
            <person name="Martin F."/>
        </authorList>
    </citation>
    <scope>NUCLEOTIDE SEQUENCE [LARGE SCALE GENOMIC DNA]</scope>
    <source>
        <strain evidence="2">Zn</strain>
    </source>
</reference>
<keyword evidence="2" id="KW-1185">Reference proteome</keyword>
<accession>A0A0C3D983</accession>
<evidence type="ECO:0000313" key="2">
    <source>
        <dbReference type="Proteomes" id="UP000054321"/>
    </source>
</evidence>
<organism evidence="1 2">
    <name type="scientific">Oidiodendron maius (strain Zn)</name>
    <dbReference type="NCBI Taxonomy" id="913774"/>
    <lineage>
        <taxon>Eukaryota</taxon>
        <taxon>Fungi</taxon>
        <taxon>Dikarya</taxon>
        <taxon>Ascomycota</taxon>
        <taxon>Pezizomycotina</taxon>
        <taxon>Leotiomycetes</taxon>
        <taxon>Leotiomycetes incertae sedis</taxon>
        <taxon>Myxotrichaceae</taxon>
        <taxon>Oidiodendron</taxon>
    </lineage>
</organism>
<evidence type="ECO:0000313" key="1">
    <source>
        <dbReference type="EMBL" id="KIN07894.1"/>
    </source>
</evidence>
<dbReference type="HOGENOM" id="CLU_1835729_0_0_1"/>
<dbReference type="InParanoid" id="A0A0C3D983"/>
<reference evidence="1 2" key="1">
    <citation type="submission" date="2014-04" db="EMBL/GenBank/DDBJ databases">
        <authorList>
            <consortium name="DOE Joint Genome Institute"/>
            <person name="Kuo A."/>
            <person name="Martino E."/>
            <person name="Perotto S."/>
            <person name="Kohler A."/>
            <person name="Nagy L.G."/>
            <person name="Floudas D."/>
            <person name="Copeland A."/>
            <person name="Barry K.W."/>
            <person name="Cichocki N."/>
            <person name="Veneault-Fourrey C."/>
            <person name="LaButti K."/>
            <person name="Lindquist E.A."/>
            <person name="Lipzen A."/>
            <person name="Lundell T."/>
            <person name="Morin E."/>
            <person name="Murat C."/>
            <person name="Sun H."/>
            <person name="Tunlid A."/>
            <person name="Henrissat B."/>
            <person name="Grigoriev I.V."/>
            <person name="Hibbett D.S."/>
            <person name="Martin F."/>
            <person name="Nordberg H.P."/>
            <person name="Cantor M.N."/>
            <person name="Hua S.X."/>
        </authorList>
    </citation>
    <scope>NUCLEOTIDE SEQUENCE [LARGE SCALE GENOMIC DNA]</scope>
    <source>
        <strain evidence="1 2">Zn</strain>
    </source>
</reference>
<dbReference type="Proteomes" id="UP000054321">
    <property type="component" value="Unassembled WGS sequence"/>
</dbReference>
<name>A0A0C3D983_OIDMZ</name>
<dbReference type="EMBL" id="KN832870">
    <property type="protein sequence ID" value="KIN07894.1"/>
    <property type="molecule type" value="Genomic_DNA"/>
</dbReference>
<protein>
    <submittedName>
        <fullName evidence="1">Uncharacterized protein</fullName>
    </submittedName>
</protein>
<proteinExistence type="predicted"/>